<evidence type="ECO:0000313" key="3">
    <source>
        <dbReference type="Proteomes" id="UP001266807"/>
    </source>
</evidence>
<evidence type="ECO:0000256" key="1">
    <source>
        <dbReference type="SAM" id="Coils"/>
    </source>
</evidence>
<comment type="caution">
    <text evidence="2">The sequence shown here is derived from an EMBL/GenBank/DDBJ whole genome shotgun (WGS) entry which is preliminary data.</text>
</comment>
<gene>
    <name evidence="2" type="ORF">J2W98_003804</name>
</gene>
<feature type="coiled-coil region" evidence="1">
    <location>
        <begin position="5"/>
        <end position="39"/>
    </location>
</feature>
<dbReference type="Proteomes" id="UP001266807">
    <property type="component" value="Unassembled WGS sequence"/>
</dbReference>
<evidence type="ECO:0000313" key="2">
    <source>
        <dbReference type="EMBL" id="MDR6779524.1"/>
    </source>
</evidence>
<reference evidence="2 3" key="1">
    <citation type="submission" date="2023-07" db="EMBL/GenBank/DDBJ databases">
        <title>Sorghum-associated microbial communities from plants grown in Nebraska, USA.</title>
        <authorList>
            <person name="Schachtman D."/>
        </authorList>
    </citation>
    <scope>NUCLEOTIDE SEQUENCE [LARGE SCALE GENOMIC DNA]</scope>
    <source>
        <strain evidence="2 3">BE143</strain>
    </source>
</reference>
<keyword evidence="1" id="KW-0175">Coiled coil</keyword>
<organism evidence="2 3">
    <name type="scientific">Paenibacillus peoriae</name>
    <dbReference type="NCBI Taxonomy" id="59893"/>
    <lineage>
        <taxon>Bacteria</taxon>
        <taxon>Bacillati</taxon>
        <taxon>Bacillota</taxon>
        <taxon>Bacilli</taxon>
        <taxon>Bacillales</taxon>
        <taxon>Paenibacillaceae</taxon>
        <taxon>Paenibacillus</taxon>
    </lineage>
</organism>
<dbReference type="EMBL" id="JAVDUG010000004">
    <property type="protein sequence ID" value="MDR6779524.1"/>
    <property type="molecule type" value="Genomic_DNA"/>
</dbReference>
<keyword evidence="3" id="KW-1185">Reference proteome</keyword>
<proteinExistence type="predicted"/>
<name>A0ABU1QK27_9BACL</name>
<accession>A0ABU1QK27</accession>
<evidence type="ECO:0008006" key="4">
    <source>
        <dbReference type="Google" id="ProtNLM"/>
    </source>
</evidence>
<protein>
    <recommendedName>
        <fullName evidence="4">Phage protein</fullName>
    </recommendedName>
</protein>
<sequence length="67" mass="8063">MSQETNKLLVNVALLKESLERLNRNLDLQTEARMRLEKAQRDKIDFINERLGHINIQKWKKANDRKF</sequence>
<dbReference type="RefSeq" id="WP_068939645.1">
    <property type="nucleotide sequence ID" value="NZ_JAVDUG010000004.1"/>
</dbReference>